<organism evidence="2 3">
    <name type="scientific">Paenibacillus larvae subsp. larvae</name>
    <dbReference type="NCBI Taxonomy" id="147375"/>
    <lineage>
        <taxon>Bacteria</taxon>
        <taxon>Bacillati</taxon>
        <taxon>Bacillota</taxon>
        <taxon>Bacilli</taxon>
        <taxon>Bacillales</taxon>
        <taxon>Paenibacillaceae</taxon>
        <taxon>Paenibacillus</taxon>
    </lineage>
</organism>
<keyword evidence="1" id="KW-0812">Transmembrane</keyword>
<dbReference type="Proteomes" id="UP000239833">
    <property type="component" value="Chromosome"/>
</dbReference>
<feature type="transmembrane region" description="Helical" evidence="1">
    <location>
        <begin position="57"/>
        <end position="77"/>
    </location>
</feature>
<dbReference type="RefSeq" id="WP_077996549.1">
    <property type="nucleotide sequence ID" value="NZ_CP019655.1"/>
</dbReference>
<dbReference type="EMBL" id="CP019655">
    <property type="protein sequence ID" value="AVF24553.1"/>
    <property type="molecule type" value="Genomic_DNA"/>
</dbReference>
<accession>A0A2L1U8N7</accession>
<protein>
    <submittedName>
        <fullName evidence="2">Uncharacterized protein</fullName>
    </submittedName>
</protein>
<proteinExistence type="predicted"/>
<reference evidence="3" key="1">
    <citation type="submission" date="2017-02" db="EMBL/GenBank/DDBJ databases">
        <title>Delineation of Paenibacillus larvae strains originating from foulbrood outbreaks.</title>
        <authorList>
            <person name="Beims H."/>
            <person name="Bunk B."/>
            <person name="Sproeer C."/>
            <person name="Mohr K.I."/>
            <person name="Pradella S."/>
            <person name="Guenther G."/>
            <person name="Rohde M."/>
            <person name="von der Ohe W."/>
            <person name="Steinert M."/>
        </authorList>
    </citation>
    <scope>NUCLEOTIDE SEQUENCE [LARGE SCALE GENOMIC DNA]</scope>
    <source>
        <strain evidence="3">Eric_III</strain>
    </source>
</reference>
<evidence type="ECO:0000256" key="1">
    <source>
        <dbReference type="SAM" id="Phobius"/>
    </source>
</evidence>
<evidence type="ECO:0000313" key="2">
    <source>
        <dbReference type="EMBL" id="AVF24553.1"/>
    </source>
</evidence>
<sequence>MNNVSSDSGSYATESFTICWWKIVEASEKQISIALRSIENHDINYVLDLILGKNHKAVAAVLSPFIAMLPLGCVLIFQGEDYERIYYSPGTNVSVPTTRYGYDKN</sequence>
<keyword evidence="1" id="KW-0472">Membrane</keyword>
<name>A0A2L1U8N7_9BACL</name>
<gene>
    <name evidence="2" type="ORF">ERICIII_00308</name>
</gene>
<evidence type="ECO:0000313" key="3">
    <source>
        <dbReference type="Proteomes" id="UP000239833"/>
    </source>
</evidence>
<keyword evidence="1" id="KW-1133">Transmembrane helix</keyword>
<dbReference type="AlphaFoldDB" id="A0A2L1U8N7"/>
<dbReference type="GeneID" id="64217186"/>